<feature type="domain" description="RlpA-like protein double-psi beta-barrel" evidence="6">
    <location>
        <begin position="328"/>
        <end position="415"/>
    </location>
</feature>
<dbReference type="NCBIfam" id="TIGR00413">
    <property type="entry name" value="rlpA"/>
    <property type="match status" value="1"/>
</dbReference>
<accession>A0AAE3GT55</accession>
<comment type="function">
    <text evidence="3">Lytic transglycosylase with a strong preference for naked glycan strands that lack stem peptides.</text>
</comment>
<dbReference type="InterPro" id="IPR036908">
    <property type="entry name" value="RlpA-like_sf"/>
</dbReference>
<proteinExistence type="inferred from homology"/>
<gene>
    <name evidence="3" type="primary">rlpA</name>
    <name evidence="7" type="ORF">NJ959_17755</name>
</gene>
<keyword evidence="2 3" id="KW-0961">Cell wall biogenesis/degradation</keyword>
<dbReference type="Gene3D" id="2.40.40.10">
    <property type="entry name" value="RlpA-like domain"/>
    <property type="match status" value="1"/>
</dbReference>
<dbReference type="SUPFAM" id="SSF50685">
    <property type="entry name" value="Barwin-like endoglucanases"/>
    <property type="match status" value="1"/>
</dbReference>
<dbReference type="Pfam" id="PF03330">
    <property type="entry name" value="DPBB_1"/>
    <property type="match status" value="1"/>
</dbReference>
<evidence type="ECO:0000313" key="8">
    <source>
        <dbReference type="Proteomes" id="UP001204953"/>
    </source>
</evidence>
<dbReference type="HAMAP" id="MF_02071">
    <property type="entry name" value="RlpA"/>
    <property type="match status" value="1"/>
</dbReference>
<sequence length="434" mass="48351">MPFFGLVWTTSWVSYFLASSQGIFKVPDRLSIPFPESVLSVASSPVEKPTSHFLPMSFSGGVESYRTSAIALPKLALLTDLTTFPLNSQPAQISWHPKLQQNEGQQAFCTPESPSKKDSQPVEETSIAAFPQTANENVSKGNLPQQILRVMQNLFSWRHRVEPEAKIAKESVLVVSTHPEEKNNSNDQPVKHGLWRYSQMLKNAIETAPYSAKKEQFQVLVKGRLIAQLPTRQEAEEIAQNIKNLLCNSNSKALSIEARMVDGVPVIKAGDTILFTIDKTLAKKSNNKPELLAIEWMNNLRTALEQSPLSLADAQERMYNLVETSNKVEGRASWYGPYFNGRLTANGEIYNENELTAAHPSLPFNTYLKVKNLNNGNTVIVRVNDRGPYIPGRNLDLSRQAARSINSEEAGVVPFEATIMKPNSKKSTQPQTKN</sequence>
<dbReference type="Proteomes" id="UP001204953">
    <property type="component" value="Unassembled WGS sequence"/>
</dbReference>
<feature type="region of interest" description="Disordered" evidence="5">
    <location>
        <begin position="102"/>
        <end position="124"/>
    </location>
</feature>
<evidence type="ECO:0000313" key="7">
    <source>
        <dbReference type="EMBL" id="MCP2730280.1"/>
    </source>
</evidence>
<dbReference type="AlphaFoldDB" id="A0AAE3GT55"/>
<name>A0AAE3GT55_9CYAN</name>
<dbReference type="InterPro" id="IPR009009">
    <property type="entry name" value="RlpA-like_DPBB"/>
</dbReference>
<organism evidence="7 8">
    <name type="scientific">Limnofasciculus baicalensis BBK-W-15</name>
    <dbReference type="NCBI Taxonomy" id="2699891"/>
    <lineage>
        <taxon>Bacteria</taxon>
        <taxon>Bacillati</taxon>
        <taxon>Cyanobacteriota</taxon>
        <taxon>Cyanophyceae</taxon>
        <taxon>Coleofasciculales</taxon>
        <taxon>Coleofasciculaceae</taxon>
        <taxon>Limnofasciculus</taxon>
        <taxon>Limnofasciculus baicalensis</taxon>
    </lineage>
</organism>
<dbReference type="PANTHER" id="PTHR34183:SF1">
    <property type="entry name" value="ENDOLYTIC PEPTIDOGLYCAN TRANSGLYCOSYLASE RLPA"/>
    <property type="match status" value="1"/>
</dbReference>
<dbReference type="PANTHER" id="PTHR34183">
    <property type="entry name" value="ENDOLYTIC PEPTIDOGLYCAN TRANSGLYCOSYLASE RLPA"/>
    <property type="match status" value="1"/>
</dbReference>
<keyword evidence="8" id="KW-1185">Reference proteome</keyword>
<dbReference type="RefSeq" id="WP_254013043.1">
    <property type="nucleotide sequence ID" value="NZ_JAMZMM010000184.1"/>
</dbReference>
<evidence type="ECO:0000256" key="3">
    <source>
        <dbReference type="HAMAP-Rule" id="MF_02071"/>
    </source>
</evidence>
<evidence type="ECO:0000256" key="2">
    <source>
        <dbReference type="ARBA" id="ARBA00023316"/>
    </source>
</evidence>
<reference evidence="7" key="1">
    <citation type="submission" date="2022-06" db="EMBL/GenBank/DDBJ databases">
        <title>New cyanobacteria of genus Symplocastrum in benthos of Lake Baikal.</title>
        <authorList>
            <person name="Sorokovikova E."/>
            <person name="Tikhonova I."/>
            <person name="Krasnopeev A."/>
            <person name="Evseev P."/>
            <person name="Gladkikh A."/>
            <person name="Belykh O."/>
        </authorList>
    </citation>
    <scope>NUCLEOTIDE SEQUENCE</scope>
    <source>
        <strain evidence="7">BBK-W-15</strain>
    </source>
</reference>
<dbReference type="CDD" id="cd22268">
    <property type="entry name" value="DPBB_RlpA-like"/>
    <property type="match status" value="1"/>
</dbReference>
<comment type="caution">
    <text evidence="7">The sequence shown here is derived from an EMBL/GenBank/DDBJ whole genome shotgun (WGS) entry which is preliminary data.</text>
</comment>
<dbReference type="InterPro" id="IPR012997">
    <property type="entry name" value="RplA"/>
</dbReference>
<keyword evidence="1 3" id="KW-0456">Lyase</keyword>
<dbReference type="GO" id="GO:0008932">
    <property type="term" value="F:lytic endotransglycosylase activity"/>
    <property type="evidence" value="ECO:0007669"/>
    <property type="project" value="UniProtKB-UniRule"/>
</dbReference>
<evidence type="ECO:0000259" key="6">
    <source>
        <dbReference type="Pfam" id="PF03330"/>
    </source>
</evidence>
<dbReference type="GO" id="GO:0000270">
    <property type="term" value="P:peptidoglycan metabolic process"/>
    <property type="evidence" value="ECO:0007669"/>
    <property type="project" value="UniProtKB-UniRule"/>
</dbReference>
<comment type="similarity">
    <text evidence="3 4">Belongs to the RlpA family.</text>
</comment>
<protein>
    <recommendedName>
        <fullName evidence="3">Probable endolytic peptidoglycan transglycosylase RlpA</fullName>
        <ecNumber evidence="3">4.2.2.-</ecNumber>
    </recommendedName>
</protein>
<evidence type="ECO:0000256" key="4">
    <source>
        <dbReference type="RuleBase" id="RU003495"/>
    </source>
</evidence>
<dbReference type="EMBL" id="JAMZMM010000184">
    <property type="protein sequence ID" value="MCP2730280.1"/>
    <property type="molecule type" value="Genomic_DNA"/>
</dbReference>
<evidence type="ECO:0000256" key="1">
    <source>
        <dbReference type="ARBA" id="ARBA00023239"/>
    </source>
</evidence>
<dbReference type="EC" id="4.2.2.-" evidence="3"/>
<dbReference type="GO" id="GO:0071555">
    <property type="term" value="P:cell wall organization"/>
    <property type="evidence" value="ECO:0007669"/>
    <property type="project" value="UniProtKB-KW"/>
</dbReference>
<evidence type="ECO:0000256" key="5">
    <source>
        <dbReference type="SAM" id="MobiDB-lite"/>
    </source>
</evidence>
<dbReference type="InterPro" id="IPR034718">
    <property type="entry name" value="RlpA"/>
</dbReference>